<protein>
    <submittedName>
        <fullName evidence="3">Uncharacterized protein</fullName>
    </submittedName>
</protein>
<evidence type="ECO:0000313" key="2">
    <source>
        <dbReference type="EMBL" id="RFA95634.1"/>
    </source>
</evidence>
<accession>A0A371QZY8</accession>
<keyword evidence="1" id="KW-0812">Transmembrane</keyword>
<feature type="transmembrane region" description="Helical" evidence="1">
    <location>
        <begin position="195"/>
        <end position="215"/>
    </location>
</feature>
<organism evidence="3 5">
    <name type="scientific">Pyrobaculum aerophilum</name>
    <dbReference type="NCBI Taxonomy" id="13773"/>
    <lineage>
        <taxon>Archaea</taxon>
        <taxon>Thermoproteota</taxon>
        <taxon>Thermoprotei</taxon>
        <taxon>Thermoproteales</taxon>
        <taxon>Thermoproteaceae</taxon>
        <taxon>Pyrobaculum</taxon>
    </lineage>
</organism>
<name>A0A371QZY8_9CREN</name>
<comment type="caution">
    <text evidence="3">The sequence shown here is derived from an EMBL/GenBank/DDBJ whole genome shotgun (WGS) entry which is preliminary data.</text>
</comment>
<evidence type="ECO:0000313" key="4">
    <source>
        <dbReference type="Proteomes" id="UP000256877"/>
    </source>
</evidence>
<dbReference type="Proteomes" id="UP000256877">
    <property type="component" value="Unassembled WGS sequence"/>
</dbReference>
<keyword evidence="1" id="KW-1133">Transmembrane helix</keyword>
<reference evidence="4 5" key="1">
    <citation type="submission" date="2017-07" db="EMBL/GenBank/DDBJ databases">
        <title>Draft genome sequence of aerobic hyperthermophilic archaea, Pyrobaculum aerophilum YKB31 and YKB32.</title>
        <authorList>
            <person name="Mochizuki T."/>
            <person name="Berliner A.J."/>
            <person name="Yoshida-Takashima Y."/>
            <person name="Takaki Y."/>
            <person name="Nunoura T."/>
            <person name="Takai K."/>
        </authorList>
    </citation>
    <scope>NUCLEOTIDE SEQUENCE [LARGE SCALE GENOMIC DNA]</scope>
    <source>
        <strain evidence="3 5">YKB31</strain>
        <strain evidence="2 4">YKB32</strain>
    </source>
</reference>
<evidence type="ECO:0000313" key="5">
    <source>
        <dbReference type="Proteomes" id="UP000257123"/>
    </source>
</evidence>
<dbReference type="RefSeq" id="WP_116420921.1">
    <property type="nucleotide sequence ID" value="NZ_NMUE01000012.1"/>
</dbReference>
<evidence type="ECO:0000313" key="3">
    <source>
        <dbReference type="EMBL" id="RFA96335.1"/>
    </source>
</evidence>
<proteinExistence type="predicted"/>
<dbReference type="EMBL" id="NMUE01000012">
    <property type="protein sequence ID" value="RFA96335.1"/>
    <property type="molecule type" value="Genomic_DNA"/>
</dbReference>
<dbReference type="OrthoDB" id="384317at2157"/>
<sequence>MRLNIALFALFLTVFTNGVQVVALWELHSGGFNLTAKYVAEIDVAVSKNYVWLPGEEVAVVCKPRSANLTIELSIPREVPLVGGKRLAQVISLAPGERHAVEAELAPNIRLRIYGSVNLQALIKASGAAPTALTLYPPCEAKLKTYGRASLNVTFYAVPTVGIEIAAPGFSIVLAERQLEAREMKPSVELVIHDASPVLITAAVLAITILFLYVLRVRQLYNKGARSSHVQAAGPFSPGLYSFGITPVD</sequence>
<dbReference type="EMBL" id="NMUF01000054">
    <property type="protein sequence ID" value="RFA95634.1"/>
    <property type="molecule type" value="Genomic_DNA"/>
</dbReference>
<evidence type="ECO:0000256" key="1">
    <source>
        <dbReference type="SAM" id="Phobius"/>
    </source>
</evidence>
<gene>
    <name evidence="3" type="ORF">CGL51_05090</name>
    <name evidence="2" type="ORF">CGL52_12615</name>
</gene>
<dbReference type="Proteomes" id="UP000257123">
    <property type="component" value="Unassembled WGS sequence"/>
</dbReference>
<keyword evidence="1" id="KW-0472">Membrane</keyword>
<dbReference type="AlphaFoldDB" id="A0A371QZY8"/>